<dbReference type="Gene3D" id="3.20.20.10">
    <property type="entry name" value="Alanine racemase"/>
    <property type="match status" value="1"/>
</dbReference>
<keyword evidence="2" id="KW-0456">Lyase</keyword>
<organism evidence="4 5">
    <name type="scientific">Nocardioides acrostichi</name>
    <dbReference type="NCBI Taxonomy" id="2784339"/>
    <lineage>
        <taxon>Bacteria</taxon>
        <taxon>Bacillati</taxon>
        <taxon>Actinomycetota</taxon>
        <taxon>Actinomycetes</taxon>
        <taxon>Propionibacteriales</taxon>
        <taxon>Nocardioidaceae</taxon>
        <taxon>Nocardioides</taxon>
    </lineage>
</organism>
<dbReference type="Pfam" id="PF14031">
    <property type="entry name" value="D-ser_dehydrat"/>
    <property type="match status" value="1"/>
</dbReference>
<sequence>MRGVSLATPYLHIDLPQLRINVRRAADQAALVGVALRPHAKTHKSAEVARLQLAHGAVGLTVATVGEAEHFVRQGCRDVFIAFPVWVDEGRATRLRDLRDQADRLAIGVDSVESAGNAGRRLGHTGIEVLVEVDSGHHRTGVAPEQAGVVARAAQRAGLPVRGVFTFPGHGYGPGGSEAAAHDERTALETARDSIQQVGIEEPVLSGGSTPTLAASLTSRAATELRPGVYVFGDAQQWELGIFEPDDISLTVHATVVSHAGGRVVLDAGSKTLGADRAAYSSGYGRLLEHPEARIVTLSEHHAVVQMPGPRPALGSLVSVVPNHVCSAVNLADTFWVAEPGGLRAWPVGARGLHT</sequence>
<evidence type="ECO:0000313" key="4">
    <source>
        <dbReference type="EMBL" id="MBF4163759.1"/>
    </source>
</evidence>
<proteinExistence type="inferred from homology"/>
<dbReference type="GO" id="GO:0036088">
    <property type="term" value="P:D-serine catabolic process"/>
    <property type="evidence" value="ECO:0007669"/>
    <property type="project" value="TreeGrafter"/>
</dbReference>
<dbReference type="InterPro" id="IPR042208">
    <property type="entry name" value="D-ser_dehydrat-like_sf"/>
</dbReference>
<dbReference type="EMBL" id="JADIVZ010000015">
    <property type="protein sequence ID" value="MBF4163759.1"/>
    <property type="molecule type" value="Genomic_DNA"/>
</dbReference>
<protein>
    <submittedName>
        <fullName evidence="4">Alanine racemase</fullName>
    </submittedName>
</protein>
<evidence type="ECO:0000256" key="2">
    <source>
        <dbReference type="ARBA" id="ARBA00023239"/>
    </source>
</evidence>
<dbReference type="InterPro" id="IPR026956">
    <property type="entry name" value="D-ser_dehydrat-like_dom"/>
</dbReference>
<gene>
    <name evidence="4" type="ORF">ISG29_18955</name>
</gene>
<dbReference type="PANTHER" id="PTHR28004:SF2">
    <property type="entry name" value="D-SERINE DEHYDRATASE"/>
    <property type="match status" value="1"/>
</dbReference>
<reference evidence="4" key="1">
    <citation type="submission" date="2020-11" db="EMBL/GenBank/DDBJ databases">
        <title>Nocardioides sp. CBS4Y-1, whole genome shotgun sequence.</title>
        <authorList>
            <person name="Tuo L."/>
        </authorList>
    </citation>
    <scope>NUCLEOTIDE SEQUENCE</scope>
    <source>
        <strain evidence="4">CBS4Y-1</strain>
    </source>
</reference>
<comment type="similarity">
    <text evidence="1">Belongs to the DSD1 family.</text>
</comment>
<dbReference type="Gene3D" id="2.40.37.20">
    <property type="entry name" value="D-serine dehydratase-like domain"/>
    <property type="match status" value="1"/>
</dbReference>
<evidence type="ECO:0000313" key="5">
    <source>
        <dbReference type="Proteomes" id="UP000656804"/>
    </source>
</evidence>
<evidence type="ECO:0000259" key="3">
    <source>
        <dbReference type="SMART" id="SM01119"/>
    </source>
</evidence>
<dbReference type="Pfam" id="PF01168">
    <property type="entry name" value="Ala_racemase_N"/>
    <property type="match status" value="1"/>
</dbReference>
<keyword evidence="5" id="KW-1185">Reference proteome</keyword>
<feature type="domain" description="D-serine dehydratase-like" evidence="3">
    <location>
        <begin position="249"/>
        <end position="339"/>
    </location>
</feature>
<dbReference type="SUPFAM" id="SSF51419">
    <property type="entry name" value="PLP-binding barrel"/>
    <property type="match status" value="1"/>
</dbReference>
<comment type="caution">
    <text evidence="4">The sequence shown here is derived from an EMBL/GenBank/DDBJ whole genome shotgun (WGS) entry which is preliminary data.</text>
</comment>
<dbReference type="SMART" id="SM01119">
    <property type="entry name" value="D-ser_dehydrat"/>
    <property type="match status" value="1"/>
</dbReference>
<dbReference type="GO" id="GO:0008721">
    <property type="term" value="F:D-serine ammonia-lyase activity"/>
    <property type="evidence" value="ECO:0007669"/>
    <property type="project" value="TreeGrafter"/>
</dbReference>
<name>A0A930V5W8_9ACTN</name>
<dbReference type="PANTHER" id="PTHR28004">
    <property type="entry name" value="ZGC:162816-RELATED"/>
    <property type="match status" value="1"/>
</dbReference>
<dbReference type="AlphaFoldDB" id="A0A930V5W8"/>
<evidence type="ECO:0000256" key="1">
    <source>
        <dbReference type="ARBA" id="ARBA00005323"/>
    </source>
</evidence>
<accession>A0A930V5W8</accession>
<dbReference type="InterPro" id="IPR001608">
    <property type="entry name" value="Ala_racemase_N"/>
</dbReference>
<dbReference type="InterPro" id="IPR051466">
    <property type="entry name" value="D-amino_acid_metab_enzyme"/>
</dbReference>
<dbReference type="Proteomes" id="UP000656804">
    <property type="component" value="Unassembled WGS sequence"/>
</dbReference>
<dbReference type="InterPro" id="IPR029066">
    <property type="entry name" value="PLP-binding_barrel"/>
</dbReference>